<keyword evidence="3 5" id="KW-0863">Zinc-finger</keyword>
<protein>
    <submittedName>
        <fullName evidence="8">LAFE_0H07822g1_1</fullName>
    </submittedName>
</protein>
<proteinExistence type="predicted"/>
<dbReference type="FunFam" id="4.10.1000.10:FF:000001">
    <property type="entry name" value="zinc finger CCCH domain-containing protein 15-like"/>
    <property type="match status" value="1"/>
</dbReference>
<evidence type="ECO:0000259" key="7">
    <source>
        <dbReference type="PROSITE" id="PS50103"/>
    </source>
</evidence>
<dbReference type="PROSITE" id="PS50103">
    <property type="entry name" value="ZF_C3H1"/>
    <property type="match status" value="2"/>
</dbReference>
<feature type="zinc finger region" description="C3H1-type" evidence="5">
    <location>
        <begin position="179"/>
        <end position="207"/>
    </location>
</feature>
<keyword evidence="2" id="KW-0677">Repeat</keyword>
<evidence type="ECO:0000256" key="4">
    <source>
        <dbReference type="ARBA" id="ARBA00022833"/>
    </source>
</evidence>
<dbReference type="OrthoDB" id="410307at2759"/>
<keyword evidence="4 5" id="KW-0862">Zinc</keyword>
<dbReference type="SUPFAM" id="SSF90229">
    <property type="entry name" value="CCCH zinc finger"/>
    <property type="match status" value="2"/>
</dbReference>
<dbReference type="InterPro" id="IPR000571">
    <property type="entry name" value="Znf_CCCH"/>
</dbReference>
<dbReference type="GO" id="GO:0006879">
    <property type="term" value="P:intracellular iron ion homeostasis"/>
    <property type="evidence" value="ECO:0007669"/>
    <property type="project" value="UniProtKB-ARBA"/>
</dbReference>
<feature type="domain" description="C3H1-type" evidence="7">
    <location>
        <begin position="179"/>
        <end position="207"/>
    </location>
</feature>
<gene>
    <name evidence="8" type="ORF">LAFE_0H07822G</name>
</gene>
<feature type="zinc finger region" description="C3H1-type" evidence="5">
    <location>
        <begin position="217"/>
        <end position="245"/>
    </location>
</feature>
<dbReference type="STRING" id="4955.A0A1G4MKB6"/>
<evidence type="ECO:0000313" key="8">
    <source>
        <dbReference type="EMBL" id="SCW04179.1"/>
    </source>
</evidence>
<keyword evidence="1 5" id="KW-0479">Metal-binding</keyword>
<evidence type="ECO:0000256" key="5">
    <source>
        <dbReference type="PROSITE-ProRule" id="PRU00723"/>
    </source>
</evidence>
<dbReference type="InterPro" id="IPR036855">
    <property type="entry name" value="Znf_CCCH_sf"/>
</dbReference>
<dbReference type="Pfam" id="PF00642">
    <property type="entry name" value="zf-CCCH"/>
    <property type="match status" value="2"/>
</dbReference>
<keyword evidence="9" id="KW-1185">Reference proteome</keyword>
<organism evidence="8 9">
    <name type="scientific">Lachancea fermentati</name>
    <name type="common">Zygosaccharomyces fermentati</name>
    <dbReference type="NCBI Taxonomy" id="4955"/>
    <lineage>
        <taxon>Eukaryota</taxon>
        <taxon>Fungi</taxon>
        <taxon>Dikarya</taxon>
        <taxon>Ascomycota</taxon>
        <taxon>Saccharomycotina</taxon>
        <taxon>Saccharomycetes</taxon>
        <taxon>Saccharomycetales</taxon>
        <taxon>Saccharomycetaceae</taxon>
        <taxon>Lachancea</taxon>
    </lineage>
</organism>
<feature type="domain" description="C3H1-type" evidence="7">
    <location>
        <begin position="217"/>
        <end position="245"/>
    </location>
</feature>
<evidence type="ECO:0000256" key="6">
    <source>
        <dbReference type="SAM" id="MobiDB-lite"/>
    </source>
</evidence>
<dbReference type="EMBL" id="LT598491">
    <property type="protein sequence ID" value="SCW04179.1"/>
    <property type="molecule type" value="Genomic_DNA"/>
</dbReference>
<dbReference type="Proteomes" id="UP000190831">
    <property type="component" value="Chromosome H"/>
</dbReference>
<dbReference type="Gene3D" id="4.10.1000.10">
    <property type="entry name" value="Zinc finger, CCCH-type"/>
    <property type="match status" value="2"/>
</dbReference>
<evidence type="ECO:0000313" key="9">
    <source>
        <dbReference type="Proteomes" id="UP000190831"/>
    </source>
</evidence>
<dbReference type="SMART" id="SM00356">
    <property type="entry name" value="ZnF_C3H1"/>
    <property type="match status" value="2"/>
</dbReference>
<dbReference type="FunFam" id="4.10.1000.10:FF:000018">
    <property type="entry name" value="Zinc finger protein"/>
    <property type="match status" value="1"/>
</dbReference>
<name>A0A1G4MKB6_LACFM</name>
<evidence type="ECO:0000256" key="1">
    <source>
        <dbReference type="ARBA" id="ARBA00022723"/>
    </source>
</evidence>
<dbReference type="PANTHER" id="PTHR12547">
    <property type="entry name" value="CCCH ZINC FINGER/TIS11-RELATED"/>
    <property type="match status" value="1"/>
</dbReference>
<feature type="region of interest" description="Disordered" evidence="6">
    <location>
        <begin position="86"/>
        <end position="108"/>
    </location>
</feature>
<sequence length="282" mass="31636">MEYRAQMQYLNADSISSRSTQTSSVFSGEGDDYDARIKEIEEYYMRTLLNENEDAGANAGKNAPAKAQHSWTNSRSVAKAILELPRQRSHPWSQPLPVRPSAPTQTSPDLEVEINSQYRPSNGVLPLTSENLKLLQNPKLMPQKLECGDAATAAAAAETPSSSQGRKQGGGNEKCNKALYKTELCESFSTTGYCKYGNNCQFAHGLQELKFKERSNKFRTKPCINWMQHGKCRYGKRCCFKHGDDEDIQVYVKAGTVKNEIDNGHPRKNLHADVQALQRIIW</sequence>
<dbReference type="GO" id="GO:0008270">
    <property type="term" value="F:zinc ion binding"/>
    <property type="evidence" value="ECO:0007669"/>
    <property type="project" value="UniProtKB-KW"/>
</dbReference>
<dbReference type="GO" id="GO:0000956">
    <property type="term" value="P:nuclear-transcribed mRNA catabolic process"/>
    <property type="evidence" value="ECO:0007669"/>
    <property type="project" value="UniProtKB-ARBA"/>
</dbReference>
<dbReference type="OMA" id="KPCINWS"/>
<accession>A0A1G4MKB6</accession>
<evidence type="ECO:0000256" key="3">
    <source>
        <dbReference type="ARBA" id="ARBA00022771"/>
    </source>
</evidence>
<dbReference type="AlphaFoldDB" id="A0A1G4MKB6"/>
<evidence type="ECO:0000256" key="2">
    <source>
        <dbReference type="ARBA" id="ARBA00022737"/>
    </source>
</evidence>
<dbReference type="PANTHER" id="PTHR12547:SF18">
    <property type="entry name" value="PROTEIN TIS11"/>
    <property type="match status" value="1"/>
</dbReference>
<reference evidence="8 9" key="1">
    <citation type="submission" date="2016-03" db="EMBL/GenBank/DDBJ databases">
        <authorList>
            <person name="Devillers H."/>
        </authorList>
    </citation>
    <scope>NUCLEOTIDE SEQUENCE [LARGE SCALE GENOMIC DNA]</scope>
    <source>
        <strain evidence="8">CBS 6772</strain>
    </source>
</reference>
<dbReference type="GO" id="GO:0003729">
    <property type="term" value="F:mRNA binding"/>
    <property type="evidence" value="ECO:0007669"/>
    <property type="project" value="InterPro"/>
</dbReference>
<dbReference type="InterPro" id="IPR045877">
    <property type="entry name" value="ZFP36-like"/>
</dbReference>